<comment type="caution">
    <text evidence="10">The sequence shown here is derived from an EMBL/GenBank/DDBJ whole genome shotgun (WGS) entry which is preliminary data.</text>
</comment>
<dbReference type="NCBIfam" id="TIGR00755">
    <property type="entry name" value="ksgA"/>
    <property type="match status" value="1"/>
</dbReference>
<feature type="domain" description="Ribosomal RNA adenine methylase transferase N-terminal" evidence="9">
    <location>
        <begin position="19"/>
        <end position="193"/>
    </location>
</feature>
<keyword evidence="4 7" id="KW-0808">Transferase</keyword>
<dbReference type="SMART" id="SM00650">
    <property type="entry name" value="rADc"/>
    <property type="match status" value="1"/>
</dbReference>
<dbReference type="PANTHER" id="PTHR11727">
    <property type="entry name" value="DIMETHYLADENOSINE TRANSFERASE"/>
    <property type="match status" value="1"/>
</dbReference>
<dbReference type="InterPro" id="IPR020596">
    <property type="entry name" value="rRNA_Ade_Mease_Trfase_CS"/>
</dbReference>
<dbReference type="InterPro" id="IPR001737">
    <property type="entry name" value="KsgA/Erm"/>
</dbReference>
<dbReference type="AlphaFoldDB" id="A0A8J7FJL1"/>
<evidence type="ECO:0000256" key="7">
    <source>
        <dbReference type="HAMAP-Rule" id="MF_00607"/>
    </source>
</evidence>
<evidence type="ECO:0000256" key="1">
    <source>
        <dbReference type="ARBA" id="ARBA00022490"/>
    </source>
</evidence>
<dbReference type="GO" id="GO:0005829">
    <property type="term" value="C:cytosol"/>
    <property type="evidence" value="ECO:0007669"/>
    <property type="project" value="TreeGrafter"/>
</dbReference>
<dbReference type="InterPro" id="IPR029063">
    <property type="entry name" value="SAM-dependent_MTases_sf"/>
</dbReference>
<dbReference type="InterPro" id="IPR023165">
    <property type="entry name" value="rRNA_Ade_diMease-like_C"/>
</dbReference>
<dbReference type="EC" id="2.1.1.182" evidence="7"/>
<dbReference type="Gene3D" id="1.10.8.100">
    <property type="entry name" value="Ribosomal RNA adenine dimethylase-like, domain 2"/>
    <property type="match status" value="1"/>
</dbReference>
<dbReference type="InterPro" id="IPR011530">
    <property type="entry name" value="rRNA_adenine_dimethylase"/>
</dbReference>
<evidence type="ECO:0000256" key="4">
    <source>
        <dbReference type="ARBA" id="ARBA00022679"/>
    </source>
</evidence>
<feature type="binding site" evidence="7 8">
    <location>
        <position position="12"/>
    </location>
    <ligand>
        <name>S-adenosyl-L-methionine</name>
        <dbReference type="ChEBI" id="CHEBI:59789"/>
    </ligand>
</feature>
<keyword evidence="3 7" id="KW-0489">Methyltransferase</keyword>
<dbReference type="HAMAP" id="MF_00607">
    <property type="entry name" value="16SrRNA_methyltr_A"/>
    <property type="match status" value="1"/>
</dbReference>
<evidence type="ECO:0000256" key="6">
    <source>
        <dbReference type="ARBA" id="ARBA00022884"/>
    </source>
</evidence>
<comment type="function">
    <text evidence="7">Specifically dimethylates two adjacent adenosines (A1518 and A1519) in the loop of a conserved hairpin near the 3'-end of 16S rRNA in the 30S particle. May play a critical role in biogenesis of 30S subunits.</text>
</comment>
<name>A0A8J7FJL1_9NEIS</name>
<feature type="binding site" evidence="7 8">
    <location>
        <position position="39"/>
    </location>
    <ligand>
        <name>S-adenosyl-L-methionine</name>
        <dbReference type="ChEBI" id="CHEBI:59789"/>
    </ligand>
</feature>
<keyword evidence="2 7" id="KW-0698">rRNA processing</keyword>
<dbReference type="Gene3D" id="3.40.50.150">
    <property type="entry name" value="Vaccinia Virus protein VP39"/>
    <property type="match status" value="1"/>
</dbReference>
<dbReference type="GO" id="GO:0003723">
    <property type="term" value="F:RNA binding"/>
    <property type="evidence" value="ECO:0007669"/>
    <property type="project" value="UniProtKB-UniRule"/>
</dbReference>
<feature type="binding site" evidence="7 8">
    <location>
        <position position="14"/>
    </location>
    <ligand>
        <name>S-adenosyl-L-methionine</name>
        <dbReference type="ChEBI" id="CHEBI:59789"/>
    </ligand>
</feature>
<reference evidence="10 11" key="1">
    <citation type="submission" date="2020-10" db="EMBL/GenBank/DDBJ databases">
        <title>The genome sequence of Chitinilyticum litopenaei 4Y14.</title>
        <authorList>
            <person name="Liu Y."/>
        </authorList>
    </citation>
    <scope>NUCLEOTIDE SEQUENCE [LARGE SCALE GENOMIC DNA]</scope>
    <source>
        <strain evidence="10 11">4Y14</strain>
    </source>
</reference>
<dbReference type="RefSeq" id="WP_194117120.1">
    <property type="nucleotide sequence ID" value="NZ_JADFUA010000011.1"/>
</dbReference>
<comment type="similarity">
    <text evidence="7">Belongs to the class I-like SAM-binding methyltransferase superfamily. rRNA adenine N(6)-methyltransferase family. RsmA subfamily.</text>
</comment>
<dbReference type="EMBL" id="JADFUA010000011">
    <property type="protein sequence ID" value="MBE9610570.1"/>
    <property type="molecule type" value="Genomic_DNA"/>
</dbReference>
<dbReference type="SUPFAM" id="SSF53335">
    <property type="entry name" value="S-adenosyl-L-methionine-dependent methyltransferases"/>
    <property type="match status" value="1"/>
</dbReference>
<dbReference type="Pfam" id="PF00398">
    <property type="entry name" value="RrnaAD"/>
    <property type="match status" value="1"/>
</dbReference>
<dbReference type="GO" id="GO:0052908">
    <property type="term" value="F:16S rRNA (adenine(1518)-N(6)/adenine(1519)-N(6))-dimethyltransferase activity"/>
    <property type="evidence" value="ECO:0007669"/>
    <property type="project" value="UniProtKB-EC"/>
</dbReference>
<evidence type="ECO:0000256" key="8">
    <source>
        <dbReference type="PROSITE-ProRule" id="PRU01026"/>
    </source>
</evidence>
<dbReference type="Proteomes" id="UP000604481">
    <property type="component" value="Unassembled WGS sequence"/>
</dbReference>
<accession>A0A8J7FJL1</accession>
<comment type="subcellular location">
    <subcellularLocation>
        <location evidence="7">Cytoplasm</location>
    </subcellularLocation>
</comment>
<evidence type="ECO:0000313" key="10">
    <source>
        <dbReference type="EMBL" id="MBE9610570.1"/>
    </source>
</evidence>
<sequence length="272" mass="30369">MSHIPRKRFGQNFLQDQGVIADIINATDPQSGDVIIEIGPGLAALTEPLLARVPQLHVVEIDRDIVSHLQQRFPADRLVIHNADALEFDFGTLARQLKPGGKVKLVGNLPYNISTPLLFHLASFGDVIHDMHFMLQKEVVDRMVAPPSTSDYGRLSIMLQYRYLMDHIIDVPPESFYPPPKVDSAVVRMVPWETLPHPAHDYGLFEELVIAAFAQRRKTLRNNLKGIATAEELEALGLNPGDRPENLGVAEYVSLANWLADQHPNRLTARGS</sequence>
<feature type="binding site" evidence="7 8">
    <location>
        <position position="108"/>
    </location>
    <ligand>
        <name>S-adenosyl-L-methionine</name>
        <dbReference type="ChEBI" id="CHEBI:59789"/>
    </ligand>
</feature>
<dbReference type="PROSITE" id="PS01131">
    <property type="entry name" value="RRNA_A_DIMETH"/>
    <property type="match status" value="1"/>
</dbReference>
<evidence type="ECO:0000256" key="3">
    <source>
        <dbReference type="ARBA" id="ARBA00022603"/>
    </source>
</evidence>
<keyword evidence="5 7" id="KW-0949">S-adenosyl-L-methionine</keyword>
<dbReference type="PROSITE" id="PS51689">
    <property type="entry name" value="SAM_RNA_A_N6_MT"/>
    <property type="match status" value="1"/>
</dbReference>
<dbReference type="InterPro" id="IPR020598">
    <property type="entry name" value="rRNA_Ade_methylase_Trfase_N"/>
</dbReference>
<dbReference type="PANTHER" id="PTHR11727:SF7">
    <property type="entry name" value="DIMETHYLADENOSINE TRANSFERASE-RELATED"/>
    <property type="match status" value="1"/>
</dbReference>
<comment type="catalytic activity">
    <reaction evidence="7">
        <text>adenosine(1518)/adenosine(1519) in 16S rRNA + 4 S-adenosyl-L-methionine = N(6)-dimethyladenosine(1518)/N(6)-dimethyladenosine(1519) in 16S rRNA + 4 S-adenosyl-L-homocysteine + 4 H(+)</text>
        <dbReference type="Rhea" id="RHEA:19609"/>
        <dbReference type="Rhea" id="RHEA-COMP:10232"/>
        <dbReference type="Rhea" id="RHEA-COMP:10233"/>
        <dbReference type="ChEBI" id="CHEBI:15378"/>
        <dbReference type="ChEBI" id="CHEBI:57856"/>
        <dbReference type="ChEBI" id="CHEBI:59789"/>
        <dbReference type="ChEBI" id="CHEBI:74411"/>
        <dbReference type="ChEBI" id="CHEBI:74493"/>
        <dbReference type="EC" id="2.1.1.182"/>
    </reaction>
</comment>
<feature type="binding site" evidence="7 8">
    <location>
        <position position="84"/>
    </location>
    <ligand>
        <name>S-adenosyl-L-methionine</name>
        <dbReference type="ChEBI" id="CHEBI:59789"/>
    </ligand>
</feature>
<feature type="binding site" evidence="7 8">
    <location>
        <position position="60"/>
    </location>
    <ligand>
        <name>S-adenosyl-L-methionine</name>
        <dbReference type="ChEBI" id="CHEBI:59789"/>
    </ligand>
</feature>
<gene>
    <name evidence="7 10" type="primary">rsmA</name>
    <name evidence="7" type="synonym">ksgA</name>
    <name evidence="10" type="ORF">INR99_14615</name>
</gene>
<evidence type="ECO:0000259" key="9">
    <source>
        <dbReference type="SMART" id="SM00650"/>
    </source>
</evidence>
<dbReference type="FunFam" id="1.10.8.100:FF:000001">
    <property type="entry name" value="Ribosomal RNA small subunit methyltransferase A"/>
    <property type="match status" value="1"/>
</dbReference>
<evidence type="ECO:0000256" key="2">
    <source>
        <dbReference type="ARBA" id="ARBA00022552"/>
    </source>
</evidence>
<keyword evidence="11" id="KW-1185">Reference proteome</keyword>
<evidence type="ECO:0000313" key="11">
    <source>
        <dbReference type="Proteomes" id="UP000604481"/>
    </source>
</evidence>
<organism evidence="10 11">
    <name type="scientific">Chitinilyticum piscinae</name>
    <dbReference type="NCBI Taxonomy" id="2866724"/>
    <lineage>
        <taxon>Bacteria</taxon>
        <taxon>Pseudomonadati</taxon>
        <taxon>Pseudomonadota</taxon>
        <taxon>Betaproteobacteria</taxon>
        <taxon>Neisseriales</taxon>
        <taxon>Chitinibacteraceae</taxon>
        <taxon>Chitinilyticum</taxon>
    </lineage>
</organism>
<protein>
    <recommendedName>
        <fullName evidence="7">Ribosomal RNA small subunit methyltransferase A</fullName>
        <ecNumber evidence="7">2.1.1.182</ecNumber>
    </recommendedName>
    <alternativeName>
        <fullName evidence="7">16S rRNA (adenine(1518)-N(6)/adenine(1519)-N(6))-dimethyltransferase</fullName>
    </alternativeName>
    <alternativeName>
        <fullName evidence="7">16S rRNA dimethyladenosine transferase</fullName>
    </alternativeName>
    <alternativeName>
        <fullName evidence="7">16S rRNA dimethylase</fullName>
    </alternativeName>
    <alternativeName>
        <fullName evidence="7">S-adenosylmethionine-6-N', N'-adenosyl(rRNA) dimethyltransferase</fullName>
    </alternativeName>
</protein>
<keyword evidence="6 7" id="KW-0694">RNA-binding</keyword>
<proteinExistence type="inferred from homology"/>
<evidence type="ECO:0000256" key="5">
    <source>
        <dbReference type="ARBA" id="ARBA00022691"/>
    </source>
</evidence>
<keyword evidence="1 7" id="KW-0963">Cytoplasm</keyword>